<dbReference type="PANTHER" id="PTHR44086:SF10">
    <property type="entry name" value="THIOSULFATE SULFURTRANSFERASE_RHODANESE-LIKE DOMAIN-CONTAINING PROTEIN 3"/>
    <property type="match status" value="1"/>
</dbReference>
<dbReference type="InterPro" id="IPR036873">
    <property type="entry name" value="Rhodanese-like_dom_sf"/>
</dbReference>
<dbReference type="Proteomes" id="UP000655410">
    <property type="component" value="Unassembled WGS sequence"/>
</dbReference>
<dbReference type="SUPFAM" id="SSF52821">
    <property type="entry name" value="Rhodanese/Cell cycle control phosphatase"/>
    <property type="match status" value="1"/>
</dbReference>
<dbReference type="PROSITE" id="PS50206">
    <property type="entry name" value="RHODANESE_3"/>
    <property type="match status" value="1"/>
</dbReference>
<accession>A0ABQ2N998</accession>
<dbReference type="EMBL" id="BMNI01000002">
    <property type="protein sequence ID" value="GGO88106.1"/>
    <property type="molecule type" value="Genomic_DNA"/>
</dbReference>
<name>A0ABQ2N998_9ACTN</name>
<sequence length="143" mass="14995">MSAFDSVDALLAHARAGLWRLSVPEAQEAVAAGALLVDIRPQWQRVADGEIPGSLVVERNHLEWRLHPGSDARLPQAVEGQRWVVVCTEGYTSSLAAASLVSIGVDATDLVGGLHAWRAAGLPVVAGGTPVEHLVHDATRGAA</sequence>
<dbReference type="Pfam" id="PF00581">
    <property type="entry name" value="Rhodanese"/>
    <property type="match status" value="1"/>
</dbReference>
<dbReference type="InterPro" id="IPR001763">
    <property type="entry name" value="Rhodanese-like_dom"/>
</dbReference>
<reference evidence="3" key="1">
    <citation type="journal article" date="2019" name="Int. J. Syst. Evol. Microbiol.">
        <title>The Global Catalogue of Microorganisms (GCM) 10K type strain sequencing project: providing services to taxonomists for standard genome sequencing and annotation.</title>
        <authorList>
            <consortium name="The Broad Institute Genomics Platform"/>
            <consortium name="The Broad Institute Genome Sequencing Center for Infectious Disease"/>
            <person name="Wu L."/>
            <person name="Ma J."/>
        </authorList>
    </citation>
    <scope>NUCLEOTIDE SEQUENCE [LARGE SCALE GENOMIC DNA]</scope>
    <source>
        <strain evidence="3">CGMCC 4.7371</strain>
    </source>
</reference>
<dbReference type="SMART" id="SM00450">
    <property type="entry name" value="RHOD"/>
    <property type="match status" value="1"/>
</dbReference>
<dbReference type="PANTHER" id="PTHR44086">
    <property type="entry name" value="THIOSULFATE SULFURTRANSFERASE RDL2, MITOCHONDRIAL-RELATED"/>
    <property type="match status" value="1"/>
</dbReference>
<dbReference type="RefSeq" id="WP_188783295.1">
    <property type="nucleotide sequence ID" value="NZ_BMNI01000002.1"/>
</dbReference>
<organism evidence="2 3">
    <name type="scientific">Nocardioides phosphati</name>
    <dbReference type="NCBI Taxonomy" id="1867775"/>
    <lineage>
        <taxon>Bacteria</taxon>
        <taxon>Bacillati</taxon>
        <taxon>Actinomycetota</taxon>
        <taxon>Actinomycetes</taxon>
        <taxon>Propionibacteriales</taxon>
        <taxon>Nocardioidaceae</taxon>
        <taxon>Nocardioides</taxon>
    </lineage>
</organism>
<proteinExistence type="predicted"/>
<dbReference type="Gene3D" id="3.40.250.10">
    <property type="entry name" value="Rhodanese-like domain"/>
    <property type="match status" value="1"/>
</dbReference>
<evidence type="ECO:0000313" key="2">
    <source>
        <dbReference type="EMBL" id="GGO88106.1"/>
    </source>
</evidence>
<protein>
    <submittedName>
        <fullName evidence="2">Sulfurtransferase</fullName>
    </submittedName>
</protein>
<gene>
    <name evidence="2" type="ORF">GCM10011584_14340</name>
</gene>
<evidence type="ECO:0000313" key="3">
    <source>
        <dbReference type="Proteomes" id="UP000655410"/>
    </source>
</evidence>
<comment type="caution">
    <text evidence="2">The sequence shown here is derived from an EMBL/GenBank/DDBJ whole genome shotgun (WGS) entry which is preliminary data.</text>
</comment>
<feature type="domain" description="Rhodanese" evidence="1">
    <location>
        <begin position="30"/>
        <end position="126"/>
    </location>
</feature>
<keyword evidence="3" id="KW-1185">Reference proteome</keyword>
<evidence type="ECO:0000259" key="1">
    <source>
        <dbReference type="PROSITE" id="PS50206"/>
    </source>
</evidence>